<keyword evidence="2" id="KW-1185">Reference proteome</keyword>
<dbReference type="RefSeq" id="XP_033456101.1">
    <property type="nucleotide sequence ID" value="XM_033608878.1"/>
</dbReference>
<protein>
    <submittedName>
        <fullName evidence="3">Uncharacterized protein</fullName>
    </submittedName>
</protein>
<feature type="region of interest" description="Disordered" evidence="1">
    <location>
        <begin position="234"/>
        <end position="279"/>
    </location>
</feature>
<dbReference type="AlphaFoldDB" id="A0A6J3LTG1"/>
<sequence length="279" mass="30217">MDDKPLPQRRPWKTFTISNPASFGPDNLEIRLDDRPHLWSTTRNVFMKEPCIEIEPAASSSASSSLHPASRALVASAKLIPKSHGCRIRLGGDDASKSEKPSAQWELVACANPEQGIYMFNISGSAVLWRRLPLIMSSDEDVEAGPHDADFHGANSASYELIDARSSTVLARYTSSSSSSAPLDNNNANEIPTKDQIAQLDFLLEVGPAAELLALASILAIQLRLRRNRRKKRNLSMSSIGGGGSGRNRRKDSNLSVSSSSLGENNRGEGAASNSEMED</sequence>
<evidence type="ECO:0000313" key="3">
    <source>
        <dbReference type="RefSeq" id="XP_033456101.1"/>
    </source>
</evidence>
<name>A0A6J3LTG1_9PEZI</name>
<accession>A0A6J3LTG1</accession>
<reference evidence="3" key="1">
    <citation type="submission" date="2020-01" db="EMBL/GenBank/DDBJ databases">
        <authorList>
            <consortium name="DOE Joint Genome Institute"/>
            <person name="Haridas S."/>
            <person name="Albert R."/>
            <person name="Binder M."/>
            <person name="Bloem J."/>
            <person name="Labutti K."/>
            <person name="Salamov A."/>
            <person name="Andreopoulos B."/>
            <person name="Baker S.E."/>
            <person name="Barry K."/>
            <person name="Bills G."/>
            <person name="Bluhm B.H."/>
            <person name="Cannon C."/>
            <person name="Castanera R."/>
            <person name="Culley D.E."/>
            <person name="Daum C."/>
            <person name="Ezra D."/>
            <person name="Gonzalez J.B."/>
            <person name="Henrissat B."/>
            <person name="Kuo A."/>
            <person name="Liang C."/>
            <person name="Lipzen A."/>
            <person name="Lutzoni F."/>
            <person name="Magnuson J."/>
            <person name="Mondo S."/>
            <person name="Nolan M."/>
            <person name="Ohm R."/>
            <person name="Pangilinan J."/>
            <person name="Park H.-J."/>
            <person name="Ramirez L."/>
            <person name="Alfaro M."/>
            <person name="Sun H."/>
            <person name="Tritt A."/>
            <person name="Yoshinaga Y."/>
            <person name="Zwiers L.-H."/>
            <person name="Turgeon B.G."/>
            <person name="Goodwin S.B."/>
            <person name="Spatafora J.W."/>
            <person name="Crous P.W."/>
            <person name="Grigoriev I.V."/>
        </authorList>
    </citation>
    <scope>NUCLEOTIDE SEQUENCE</scope>
    <source>
        <strain evidence="3">CBS 342.82</strain>
    </source>
</reference>
<proteinExistence type="predicted"/>
<evidence type="ECO:0000313" key="2">
    <source>
        <dbReference type="Proteomes" id="UP000504637"/>
    </source>
</evidence>
<reference evidence="3" key="2">
    <citation type="submission" date="2020-04" db="EMBL/GenBank/DDBJ databases">
        <authorList>
            <consortium name="NCBI Genome Project"/>
        </authorList>
    </citation>
    <scope>NUCLEOTIDE SEQUENCE</scope>
    <source>
        <strain evidence="3">CBS 342.82</strain>
    </source>
</reference>
<evidence type="ECO:0000256" key="1">
    <source>
        <dbReference type="SAM" id="MobiDB-lite"/>
    </source>
</evidence>
<reference evidence="3" key="3">
    <citation type="submission" date="2025-08" db="UniProtKB">
        <authorList>
            <consortium name="RefSeq"/>
        </authorList>
    </citation>
    <scope>IDENTIFICATION</scope>
    <source>
        <strain evidence="3">CBS 342.82</strain>
    </source>
</reference>
<dbReference type="Proteomes" id="UP000504637">
    <property type="component" value="Unplaced"/>
</dbReference>
<organism evidence="3">
    <name type="scientific">Dissoconium aciculare CBS 342.82</name>
    <dbReference type="NCBI Taxonomy" id="1314786"/>
    <lineage>
        <taxon>Eukaryota</taxon>
        <taxon>Fungi</taxon>
        <taxon>Dikarya</taxon>
        <taxon>Ascomycota</taxon>
        <taxon>Pezizomycotina</taxon>
        <taxon>Dothideomycetes</taxon>
        <taxon>Dothideomycetidae</taxon>
        <taxon>Mycosphaerellales</taxon>
        <taxon>Dissoconiaceae</taxon>
        <taxon>Dissoconium</taxon>
    </lineage>
</organism>
<dbReference type="GeneID" id="54366679"/>
<gene>
    <name evidence="3" type="ORF">K489DRAFT_73116</name>
</gene>